<accession>A0A7X0NW68</accession>
<gene>
    <name evidence="1" type="ORF">HD593_005482</name>
</gene>
<keyword evidence="2" id="KW-1185">Reference proteome</keyword>
<protein>
    <submittedName>
        <fullName evidence="1">Uncharacterized protein</fullName>
    </submittedName>
</protein>
<dbReference type="EMBL" id="JACHMI010000001">
    <property type="protein sequence ID" value="MBB6550687.1"/>
    <property type="molecule type" value="Genomic_DNA"/>
</dbReference>
<dbReference type="AlphaFoldDB" id="A0A7X0NW68"/>
<sequence length="105" mass="11182">MIRRLRSLDDVRAACGDDDLVMWAAQELSGGSRAWALGEAVVAGSPGVSRHDRLAVWGQAVDAVALVRHALGELGPTYRPLGEVELVRQVAAKVDGVRRPRSSPG</sequence>
<evidence type="ECO:0000313" key="1">
    <source>
        <dbReference type="EMBL" id="MBB6550687.1"/>
    </source>
</evidence>
<comment type="caution">
    <text evidence="1">The sequence shown here is derived from an EMBL/GenBank/DDBJ whole genome shotgun (WGS) entry which is preliminary data.</text>
</comment>
<dbReference type="RefSeq" id="WP_185104917.1">
    <property type="nucleotide sequence ID" value="NZ_BAAAXY010000048.1"/>
</dbReference>
<name>A0A7X0NW68_9ACTN</name>
<proteinExistence type="predicted"/>
<dbReference type="Proteomes" id="UP000565579">
    <property type="component" value="Unassembled WGS sequence"/>
</dbReference>
<evidence type="ECO:0000313" key="2">
    <source>
        <dbReference type="Proteomes" id="UP000565579"/>
    </source>
</evidence>
<organism evidence="1 2">
    <name type="scientific">Nonomuraea rubra</name>
    <dbReference type="NCBI Taxonomy" id="46180"/>
    <lineage>
        <taxon>Bacteria</taxon>
        <taxon>Bacillati</taxon>
        <taxon>Actinomycetota</taxon>
        <taxon>Actinomycetes</taxon>
        <taxon>Streptosporangiales</taxon>
        <taxon>Streptosporangiaceae</taxon>
        <taxon>Nonomuraea</taxon>
    </lineage>
</organism>
<reference evidence="1 2" key="1">
    <citation type="submission" date="2020-08" db="EMBL/GenBank/DDBJ databases">
        <title>Sequencing the genomes of 1000 actinobacteria strains.</title>
        <authorList>
            <person name="Klenk H.-P."/>
        </authorList>
    </citation>
    <scope>NUCLEOTIDE SEQUENCE [LARGE SCALE GENOMIC DNA]</scope>
    <source>
        <strain evidence="1 2">DSM 43768</strain>
    </source>
</reference>